<dbReference type="KEGG" id="cre:CHLRE_03g162050v5"/>
<dbReference type="GO" id="GO:0000118">
    <property type="term" value="C:histone deacetylase complex"/>
    <property type="evidence" value="ECO:0000318"/>
    <property type="project" value="GO_Central"/>
</dbReference>
<dbReference type="STRING" id="3055.A0A2K3DWG5"/>
<dbReference type="GeneID" id="5729090"/>
<dbReference type="GO" id="GO:0005737">
    <property type="term" value="C:cytoplasm"/>
    <property type="evidence" value="ECO:0000318"/>
    <property type="project" value="GO_Central"/>
</dbReference>
<feature type="region of interest" description="Disordered" evidence="1">
    <location>
        <begin position="1"/>
        <end position="61"/>
    </location>
</feature>
<dbReference type="PANTHER" id="PTHR10625">
    <property type="entry name" value="HISTONE DEACETYLASE HDAC1-RELATED"/>
    <property type="match status" value="1"/>
</dbReference>
<evidence type="ECO:0000256" key="1">
    <source>
        <dbReference type="SAM" id="MobiDB-lite"/>
    </source>
</evidence>
<organism evidence="3 4">
    <name type="scientific">Chlamydomonas reinhardtii</name>
    <name type="common">Chlamydomonas smithii</name>
    <dbReference type="NCBI Taxonomy" id="3055"/>
    <lineage>
        <taxon>Eukaryota</taxon>
        <taxon>Viridiplantae</taxon>
        <taxon>Chlorophyta</taxon>
        <taxon>core chlorophytes</taxon>
        <taxon>Chlorophyceae</taxon>
        <taxon>CS clade</taxon>
        <taxon>Chlamydomonadales</taxon>
        <taxon>Chlamydomonadaceae</taxon>
        <taxon>Chlamydomonas</taxon>
    </lineage>
</organism>
<name>A0A2K3DWG5_CHLRE</name>
<feature type="compositionally biased region" description="Gly residues" evidence="1">
    <location>
        <begin position="768"/>
        <end position="784"/>
    </location>
</feature>
<dbReference type="GO" id="GO:0004407">
    <property type="term" value="F:histone deacetylase activity"/>
    <property type="evidence" value="ECO:0000318"/>
    <property type="project" value="GO_Central"/>
</dbReference>
<feature type="region of interest" description="Disordered" evidence="1">
    <location>
        <begin position="133"/>
        <end position="172"/>
    </location>
</feature>
<feature type="compositionally biased region" description="Polar residues" evidence="1">
    <location>
        <begin position="860"/>
        <end position="869"/>
    </location>
</feature>
<gene>
    <name evidence="3" type="ORF">CHLRE_03g162050v5</name>
</gene>
<dbReference type="AlphaFoldDB" id="A0A2K3DWG5"/>
<feature type="region of interest" description="Disordered" evidence="1">
    <location>
        <begin position="237"/>
        <end position="268"/>
    </location>
</feature>
<dbReference type="PANTHER" id="PTHR10625:SF25">
    <property type="entry name" value="HISTONE DEACETYLASE 18-RELATED"/>
    <property type="match status" value="1"/>
</dbReference>
<feature type="compositionally biased region" description="Low complexity" evidence="1">
    <location>
        <begin position="133"/>
        <end position="165"/>
    </location>
</feature>
<feature type="compositionally biased region" description="Low complexity" evidence="1">
    <location>
        <begin position="818"/>
        <end position="840"/>
    </location>
</feature>
<dbReference type="InterPro" id="IPR023696">
    <property type="entry name" value="Ureohydrolase_dom_sf"/>
</dbReference>
<evidence type="ECO:0000259" key="2">
    <source>
        <dbReference type="Pfam" id="PF00850"/>
    </source>
</evidence>
<accession>A0A2K3DWG5</accession>
<dbReference type="Pfam" id="PF00850">
    <property type="entry name" value="Hist_deacetyl"/>
    <property type="match status" value="1"/>
</dbReference>
<feature type="compositionally biased region" description="Gly residues" evidence="1">
    <location>
        <begin position="258"/>
        <end position="268"/>
    </location>
</feature>
<feature type="domain" description="Histone deacetylase" evidence="2">
    <location>
        <begin position="288"/>
        <end position="612"/>
    </location>
</feature>
<dbReference type="CDD" id="cd09992">
    <property type="entry name" value="HDAC_classII"/>
    <property type="match status" value="1"/>
</dbReference>
<dbReference type="Proteomes" id="UP000006906">
    <property type="component" value="Chromosome 3"/>
</dbReference>
<sequence length="869" mass="87267">MRVRSSSGALSGSSNLPWPSSSAAVREEGLLEDEEEDEGDDDVLREDEEDDTPAPPLPPQFQAIMHDMLTHVAEARGAEPEAAAVEVEVEAVEAVEAAAAAASRGAQDVERSSSSISNGNGAVAAAPAAAIPAPARSSSPLPSPFASASPSPPSSSAAAAAEGPSFTHSPHGRRYGRTPGLYEPTAFCVNCCRPLPAAGATCGGCGHPPSRDAEVLGDPRAWAQAYEAQLLRQQLQQARERAQAASGSAGSSSSSSGAGSGGSSGGSSGVMLAADARMLLHRSALPPHPSRPERLQAIMSRLHSRGLLPRCALHACRAATDAELLRVHTPELVAAVRGLGKAAAGSGSSSSSQLAASGGHGTEEQAAAAVGPTSPLPWTYPPASPLSADTLYNAHTATAALLAAGAAADLGTALASGRVGRGMALVRPPGAQAGRGQARAGCYLNNTAVAAAAALAAGAPRVLILDWDVAHCQGTAEIFAGDPRVMVVSMHRFDSETFPGTGAVDDTGTGEAAGTSLNITWGASGVTDGDLLSAALHVVLPVAQQWRPAVVLAAAGFGALQGDTVGGCLCTPAVFGQLTHLLLGTGAPLGLVLEGGTNLAATAEGVEACLRVLLGESPQPLPGPWAATSAGWVGIMNAMQIHSQFYSALHPLSYNGWMSAIANQQRQQQRERQQMAMQAAEAEEADAAARYGLSPRSGSFGALAGAGGGWAGLDDEDDGDDDDDGDSALGGFEGVGGRAGEMDALAAVADALRRNRRRSFDGVDDGVGALGGSSGGDMGLGVPGGMEDLEDVEAEEEEAGPVGDISPAELLDAFLGTGSSSSSSRSGSSSGAASGSNNAAWGKPWDDLGGEDDGEGGGQPSTSQQRWGV</sequence>
<dbReference type="Gramene" id="PNW84877">
    <property type="protein sequence ID" value="PNW84877"/>
    <property type="gene ID" value="CHLRE_03g162050v5"/>
</dbReference>
<feature type="region of interest" description="Disordered" evidence="1">
    <location>
        <begin position="711"/>
        <end position="736"/>
    </location>
</feature>
<feature type="compositionally biased region" description="Acidic residues" evidence="1">
    <location>
        <begin position="30"/>
        <end position="52"/>
    </location>
</feature>
<dbReference type="PaxDb" id="3055-EDP06074"/>
<dbReference type="OrthoDB" id="424012at2759"/>
<feature type="compositionally biased region" description="Acidic residues" evidence="1">
    <location>
        <begin position="787"/>
        <end position="799"/>
    </location>
</feature>
<dbReference type="InterPro" id="IPR037138">
    <property type="entry name" value="His_deacetylse_dom_sf"/>
</dbReference>
<protein>
    <recommendedName>
        <fullName evidence="2">Histone deacetylase domain-containing protein</fullName>
    </recommendedName>
</protein>
<feature type="compositionally biased region" description="Low complexity" evidence="1">
    <location>
        <begin position="344"/>
        <end position="357"/>
    </location>
</feature>
<dbReference type="ExpressionAtlas" id="A0A2K3DWG5">
    <property type="expression patterns" value="baseline"/>
</dbReference>
<keyword evidence="4" id="KW-1185">Reference proteome</keyword>
<feature type="compositionally biased region" description="Low complexity" evidence="1">
    <location>
        <begin position="237"/>
        <end position="257"/>
    </location>
</feature>
<feature type="compositionally biased region" description="Low complexity" evidence="1">
    <location>
        <begin position="1"/>
        <end position="22"/>
    </location>
</feature>
<evidence type="ECO:0000313" key="3">
    <source>
        <dbReference type="EMBL" id="PNW84877.1"/>
    </source>
</evidence>
<dbReference type="EMBL" id="CM008964">
    <property type="protein sequence ID" value="PNW84877.1"/>
    <property type="molecule type" value="Genomic_DNA"/>
</dbReference>
<feature type="region of interest" description="Disordered" evidence="1">
    <location>
        <begin position="760"/>
        <end position="869"/>
    </location>
</feature>
<feature type="region of interest" description="Disordered" evidence="1">
    <location>
        <begin position="344"/>
        <end position="374"/>
    </location>
</feature>
<dbReference type="SUPFAM" id="SSF52768">
    <property type="entry name" value="Arginase/deacetylase"/>
    <property type="match status" value="1"/>
</dbReference>
<proteinExistence type="predicted"/>
<evidence type="ECO:0000313" key="4">
    <source>
        <dbReference type="Proteomes" id="UP000006906"/>
    </source>
</evidence>
<dbReference type="Gene3D" id="3.40.800.20">
    <property type="entry name" value="Histone deacetylase domain"/>
    <property type="match status" value="1"/>
</dbReference>
<dbReference type="RefSeq" id="XP_042925846.1">
    <property type="nucleotide sequence ID" value="XM_043060717.1"/>
</dbReference>
<dbReference type="GO" id="GO:0040029">
    <property type="term" value="P:epigenetic regulation of gene expression"/>
    <property type="evidence" value="ECO:0000318"/>
    <property type="project" value="GO_Central"/>
</dbReference>
<dbReference type="InterPro" id="IPR023801">
    <property type="entry name" value="His_deacetylse_dom"/>
</dbReference>
<feature type="compositionally biased region" description="Acidic residues" evidence="1">
    <location>
        <begin position="713"/>
        <end position="726"/>
    </location>
</feature>
<reference evidence="3 4" key="1">
    <citation type="journal article" date="2007" name="Science">
        <title>The Chlamydomonas genome reveals the evolution of key animal and plant functions.</title>
        <authorList>
            <person name="Merchant S.S."/>
            <person name="Prochnik S.E."/>
            <person name="Vallon O."/>
            <person name="Harris E.H."/>
            <person name="Karpowicz S.J."/>
            <person name="Witman G.B."/>
            <person name="Terry A."/>
            <person name="Salamov A."/>
            <person name="Fritz-Laylin L.K."/>
            <person name="Marechal-Drouard L."/>
            <person name="Marshall W.F."/>
            <person name="Qu L.H."/>
            <person name="Nelson D.R."/>
            <person name="Sanderfoot A.A."/>
            <person name="Spalding M.H."/>
            <person name="Kapitonov V.V."/>
            <person name="Ren Q."/>
            <person name="Ferris P."/>
            <person name="Lindquist E."/>
            <person name="Shapiro H."/>
            <person name="Lucas S.M."/>
            <person name="Grimwood J."/>
            <person name="Schmutz J."/>
            <person name="Cardol P."/>
            <person name="Cerutti H."/>
            <person name="Chanfreau G."/>
            <person name="Chen C.L."/>
            <person name="Cognat V."/>
            <person name="Croft M.T."/>
            <person name="Dent R."/>
            <person name="Dutcher S."/>
            <person name="Fernandez E."/>
            <person name="Fukuzawa H."/>
            <person name="Gonzalez-Ballester D."/>
            <person name="Gonzalez-Halphen D."/>
            <person name="Hallmann A."/>
            <person name="Hanikenne M."/>
            <person name="Hippler M."/>
            <person name="Inwood W."/>
            <person name="Jabbari K."/>
            <person name="Kalanon M."/>
            <person name="Kuras R."/>
            <person name="Lefebvre P.A."/>
            <person name="Lemaire S.D."/>
            <person name="Lobanov A.V."/>
            <person name="Lohr M."/>
            <person name="Manuell A."/>
            <person name="Meier I."/>
            <person name="Mets L."/>
            <person name="Mittag M."/>
            <person name="Mittelmeier T."/>
            <person name="Moroney J.V."/>
            <person name="Moseley J."/>
            <person name="Napoli C."/>
            <person name="Nedelcu A.M."/>
            <person name="Niyogi K."/>
            <person name="Novoselov S.V."/>
            <person name="Paulsen I.T."/>
            <person name="Pazour G."/>
            <person name="Purton S."/>
            <person name="Ral J.P."/>
            <person name="Riano-Pachon D.M."/>
            <person name="Riekhof W."/>
            <person name="Rymarquis L."/>
            <person name="Schroda M."/>
            <person name="Stern D."/>
            <person name="Umen J."/>
            <person name="Willows R."/>
            <person name="Wilson N."/>
            <person name="Zimmer S.L."/>
            <person name="Allmer J."/>
            <person name="Balk J."/>
            <person name="Bisova K."/>
            <person name="Chen C.J."/>
            <person name="Elias M."/>
            <person name="Gendler K."/>
            <person name="Hauser C."/>
            <person name="Lamb M.R."/>
            <person name="Ledford H."/>
            <person name="Long J.C."/>
            <person name="Minagawa J."/>
            <person name="Page M.D."/>
            <person name="Pan J."/>
            <person name="Pootakham W."/>
            <person name="Roje S."/>
            <person name="Rose A."/>
            <person name="Stahlberg E."/>
            <person name="Terauchi A.M."/>
            <person name="Yang P."/>
            <person name="Ball S."/>
            <person name="Bowler C."/>
            <person name="Dieckmann C.L."/>
            <person name="Gladyshev V.N."/>
            <person name="Green P."/>
            <person name="Jorgensen R."/>
            <person name="Mayfield S."/>
            <person name="Mueller-Roeber B."/>
            <person name="Rajamani S."/>
            <person name="Sayre R.T."/>
            <person name="Brokstein P."/>
            <person name="Dubchak I."/>
            <person name="Goodstein D."/>
            <person name="Hornick L."/>
            <person name="Huang Y.W."/>
            <person name="Jhaveri J."/>
            <person name="Luo Y."/>
            <person name="Martinez D."/>
            <person name="Ngau W.C."/>
            <person name="Otillar B."/>
            <person name="Poliakov A."/>
            <person name="Porter A."/>
            <person name="Szajkowski L."/>
            <person name="Werner G."/>
            <person name="Zhou K."/>
            <person name="Grigoriev I.V."/>
            <person name="Rokhsar D.S."/>
            <person name="Grossman A.R."/>
        </authorList>
    </citation>
    <scope>NUCLEOTIDE SEQUENCE [LARGE SCALE GENOMIC DNA]</scope>
    <source>
        <strain evidence="4">CC-503</strain>
    </source>
</reference>
<dbReference type="InParanoid" id="A0A2K3DWG5"/>